<feature type="transmembrane region" description="Helical" evidence="2">
    <location>
        <begin position="85"/>
        <end position="105"/>
    </location>
</feature>
<keyword evidence="2" id="KW-1133">Transmembrane helix</keyword>
<dbReference type="PANTHER" id="PTHR35394">
    <property type="entry name" value="DUF3176 DOMAIN-CONTAINING PROTEIN"/>
    <property type="match status" value="1"/>
</dbReference>
<proteinExistence type="predicted"/>
<name>A0A6A6ZF56_9PLEO</name>
<dbReference type="OrthoDB" id="5242705at2759"/>
<keyword evidence="2" id="KW-0812">Transmembrane</keyword>
<dbReference type="Proteomes" id="UP000799424">
    <property type="component" value="Unassembled WGS sequence"/>
</dbReference>
<dbReference type="EMBL" id="MU006243">
    <property type="protein sequence ID" value="KAF2819752.1"/>
    <property type="molecule type" value="Genomic_DNA"/>
</dbReference>
<reference evidence="3" key="1">
    <citation type="journal article" date="2020" name="Stud. Mycol.">
        <title>101 Dothideomycetes genomes: a test case for predicting lifestyles and emergence of pathogens.</title>
        <authorList>
            <person name="Haridas S."/>
            <person name="Albert R."/>
            <person name="Binder M."/>
            <person name="Bloem J."/>
            <person name="Labutti K."/>
            <person name="Salamov A."/>
            <person name="Andreopoulos B."/>
            <person name="Baker S."/>
            <person name="Barry K."/>
            <person name="Bills G."/>
            <person name="Bluhm B."/>
            <person name="Cannon C."/>
            <person name="Castanera R."/>
            <person name="Culley D."/>
            <person name="Daum C."/>
            <person name="Ezra D."/>
            <person name="Gonzalez J."/>
            <person name="Henrissat B."/>
            <person name="Kuo A."/>
            <person name="Liang C."/>
            <person name="Lipzen A."/>
            <person name="Lutzoni F."/>
            <person name="Magnuson J."/>
            <person name="Mondo S."/>
            <person name="Nolan M."/>
            <person name="Ohm R."/>
            <person name="Pangilinan J."/>
            <person name="Park H.-J."/>
            <person name="Ramirez L."/>
            <person name="Alfaro M."/>
            <person name="Sun H."/>
            <person name="Tritt A."/>
            <person name="Yoshinaga Y."/>
            <person name="Zwiers L.-H."/>
            <person name="Turgeon B."/>
            <person name="Goodwin S."/>
            <person name="Spatafora J."/>
            <person name="Crous P."/>
            <person name="Grigoriev I."/>
        </authorList>
    </citation>
    <scope>NUCLEOTIDE SEQUENCE</scope>
    <source>
        <strain evidence="3">CBS 113818</strain>
    </source>
</reference>
<evidence type="ECO:0008006" key="5">
    <source>
        <dbReference type="Google" id="ProtNLM"/>
    </source>
</evidence>
<gene>
    <name evidence="3" type="ORF">CC86DRAFT_429958</name>
</gene>
<evidence type="ECO:0000256" key="1">
    <source>
        <dbReference type="SAM" id="MobiDB-lite"/>
    </source>
</evidence>
<accession>A0A6A6ZF56</accession>
<sequence>MPESRNASTNNSSNFSNTSNSDDNVESQEPKPLIRASTTFYERVITDWWWWELGSWFVSFACVTTIVALLFYYDGKKQPNHVVKGITLNAFIAVFAAVAKAALILPVSEAIGQLKWIWFRKERKLFDFYAFDNASRGPWGSAVLLCTTKGRHLVSVGAAITVLALAFEPFFQQSVSYPSRTIITGSGSVSIAISYNAKEQTALEEVGTWSTGAKNITARNLASKIANTLADRREYSQAPPSVCPTGRCTWAPYSSLGVCHRCQDISQLLQPVCQIDTLSGPGQTSGFQYPCGYRFNSTLVTGVWGYWSKTAMGLSTMMVGSERFKDQAVSIKVNSTAFRNASSVLLDFYIAFVPGGDPRVFQNATPVLQNCIYQWCVKTYEAFHTKGRLEETILSTYLPPDTQGTRSSPNNGFVMTAAGKTFSVGAYVSSDLAWSISASLPVSLTNTTLDSSGQYPGRWNFVHNAPYDVDTVLGPIADTVTNFLRDENTGVEQVSGDAWGPEPYVETQWLWILLPCALLLSTLILICGTIIKSRKDSVPSWKSSALATLLHGLTEEVREQFEANASQSEVEAIAQKIQIKISLKESSGALVAADSSVGHGCIR</sequence>
<dbReference type="InterPro" id="IPR021514">
    <property type="entry name" value="DUF3176"/>
</dbReference>
<dbReference type="Pfam" id="PF11374">
    <property type="entry name" value="DUF3176"/>
    <property type="match status" value="1"/>
</dbReference>
<feature type="transmembrane region" description="Helical" evidence="2">
    <location>
        <begin position="53"/>
        <end position="73"/>
    </location>
</feature>
<evidence type="ECO:0000313" key="3">
    <source>
        <dbReference type="EMBL" id="KAF2819752.1"/>
    </source>
</evidence>
<organism evidence="3 4">
    <name type="scientific">Ophiobolus disseminans</name>
    <dbReference type="NCBI Taxonomy" id="1469910"/>
    <lineage>
        <taxon>Eukaryota</taxon>
        <taxon>Fungi</taxon>
        <taxon>Dikarya</taxon>
        <taxon>Ascomycota</taxon>
        <taxon>Pezizomycotina</taxon>
        <taxon>Dothideomycetes</taxon>
        <taxon>Pleosporomycetidae</taxon>
        <taxon>Pleosporales</taxon>
        <taxon>Pleosporineae</taxon>
        <taxon>Phaeosphaeriaceae</taxon>
        <taxon>Ophiobolus</taxon>
    </lineage>
</organism>
<keyword evidence="4" id="KW-1185">Reference proteome</keyword>
<dbReference type="AlphaFoldDB" id="A0A6A6ZF56"/>
<feature type="transmembrane region" description="Helical" evidence="2">
    <location>
        <begin position="509"/>
        <end position="531"/>
    </location>
</feature>
<protein>
    <recommendedName>
        <fullName evidence="5">DUF3176 domain containing protein</fullName>
    </recommendedName>
</protein>
<keyword evidence="2" id="KW-0472">Membrane</keyword>
<feature type="region of interest" description="Disordered" evidence="1">
    <location>
        <begin position="1"/>
        <end position="30"/>
    </location>
</feature>
<feature type="compositionally biased region" description="Low complexity" evidence="1">
    <location>
        <begin position="1"/>
        <end position="22"/>
    </location>
</feature>
<evidence type="ECO:0000256" key="2">
    <source>
        <dbReference type="SAM" id="Phobius"/>
    </source>
</evidence>
<dbReference type="PANTHER" id="PTHR35394:SF5">
    <property type="entry name" value="DUF3176 DOMAIN-CONTAINING PROTEIN"/>
    <property type="match status" value="1"/>
</dbReference>
<evidence type="ECO:0000313" key="4">
    <source>
        <dbReference type="Proteomes" id="UP000799424"/>
    </source>
</evidence>